<evidence type="ECO:0000256" key="1">
    <source>
        <dbReference type="SAM" id="Coils"/>
    </source>
</evidence>
<proteinExistence type="predicted"/>
<evidence type="ECO:0000313" key="3">
    <source>
        <dbReference type="EMBL" id="QJA57943.1"/>
    </source>
</evidence>
<evidence type="ECO:0000259" key="2">
    <source>
        <dbReference type="Pfam" id="PF13476"/>
    </source>
</evidence>
<protein>
    <submittedName>
        <fullName evidence="3">Putative ATPase domain containing protein</fullName>
    </submittedName>
</protein>
<gene>
    <name evidence="3" type="ORF">MM415B01534_0011</name>
</gene>
<keyword evidence="1" id="KW-0175">Coiled coil</keyword>
<feature type="coiled-coil region" evidence="1">
    <location>
        <begin position="207"/>
        <end position="284"/>
    </location>
</feature>
<dbReference type="GO" id="GO:0016887">
    <property type="term" value="F:ATP hydrolysis activity"/>
    <property type="evidence" value="ECO:0007669"/>
    <property type="project" value="InterPro"/>
</dbReference>
<name>A0A6M3IKM2_9ZZZZ</name>
<dbReference type="Pfam" id="PF13476">
    <property type="entry name" value="AAA_23"/>
    <property type="match status" value="1"/>
</dbReference>
<sequence>MKIIRLEVENIKRLQAIEITPTGNLVVIGGKNGEGKTSALDSIAYTLGGKALIPSEPIRRGAKKAKATVNLGEFVVTRTFTQGGGGTLKITGRDGTVYSSPQRMLDDFKGRLTFDPLEFAGMKPADQLDTLKQIVGLDFTEMDATWKRLYNERMLVNRDLKNAKTNFEKMLHYNDLPDEKVSVKMLMANLQAAEAKNGANNVRRQRLVEIESRMTNTRVKIAELRRQIEEFEKFMTKLEKEHSGLEDEVLALEDTNENAIRDQISSAEATNQKIQANLDRVATQALVAEKQQESDRLTAEMSMIDLIKTRKLSEAKFPITGLAFDESGVIYQGLPFEQASGAEKLRVSVAMGLAMNPKLNVLLIRDGSLLDADNLEMVARMAEVADAQVWIERVGDGAECQVIIENGKIRNDKDSDKDEEDFGDI</sequence>
<dbReference type="InterPro" id="IPR038729">
    <property type="entry name" value="Rad50/SbcC_AAA"/>
</dbReference>
<dbReference type="AlphaFoldDB" id="A0A6M3IKM2"/>
<dbReference type="EMBL" id="MT141300">
    <property type="protein sequence ID" value="QJA57943.1"/>
    <property type="molecule type" value="Genomic_DNA"/>
</dbReference>
<organism evidence="3">
    <name type="scientific">viral metagenome</name>
    <dbReference type="NCBI Taxonomy" id="1070528"/>
    <lineage>
        <taxon>unclassified sequences</taxon>
        <taxon>metagenomes</taxon>
        <taxon>organismal metagenomes</taxon>
    </lineage>
</organism>
<dbReference type="GO" id="GO:0006302">
    <property type="term" value="P:double-strand break repair"/>
    <property type="evidence" value="ECO:0007669"/>
    <property type="project" value="InterPro"/>
</dbReference>
<reference evidence="3" key="1">
    <citation type="submission" date="2020-03" db="EMBL/GenBank/DDBJ databases">
        <title>The deep terrestrial virosphere.</title>
        <authorList>
            <person name="Holmfeldt K."/>
            <person name="Nilsson E."/>
            <person name="Simone D."/>
            <person name="Lopez-Fernandez M."/>
            <person name="Wu X."/>
            <person name="de Brujin I."/>
            <person name="Lundin D."/>
            <person name="Andersson A."/>
            <person name="Bertilsson S."/>
            <person name="Dopson M."/>
        </authorList>
    </citation>
    <scope>NUCLEOTIDE SEQUENCE</scope>
    <source>
        <strain evidence="3">MM415B01534</strain>
    </source>
</reference>
<dbReference type="Gene3D" id="3.40.50.300">
    <property type="entry name" value="P-loop containing nucleotide triphosphate hydrolases"/>
    <property type="match status" value="1"/>
</dbReference>
<dbReference type="InterPro" id="IPR027417">
    <property type="entry name" value="P-loop_NTPase"/>
</dbReference>
<dbReference type="SUPFAM" id="SSF52540">
    <property type="entry name" value="P-loop containing nucleoside triphosphate hydrolases"/>
    <property type="match status" value="1"/>
</dbReference>
<feature type="domain" description="Rad50/SbcC-type AAA" evidence="2">
    <location>
        <begin position="5"/>
        <end position="266"/>
    </location>
</feature>
<accession>A0A6M3IKM2</accession>